<dbReference type="GO" id="GO:0005576">
    <property type="term" value="C:extracellular region"/>
    <property type="evidence" value="ECO:0007669"/>
    <property type="project" value="UniProtKB-SubCell"/>
</dbReference>
<dbReference type="SUPFAM" id="SSF64518">
    <property type="entry name" value="Phase 1 flagellin"/>
    <property type="match status" value="2"/>
</dbReference>
<organism evidence="6 7">
    <name type="scientific">Denitratisoma oestradiolicum</name>
    <dbReference type="NCBI Taxonomy" id="311182"/>
    <lineage>
        <taxon>Bacteria</taxon>
        <taxon>Pseudomonadati</taxon>
        <taxon>Pseudomonadota</taxon>
        <taxon>Betaproteobacteria</taxon>
        <taxon>Nitrosomonadales</taxon>
        <taxon>Sterolibacteriaceae</taxon>
        <taxon>Denitratisoma</taxon>
    </lineage>
</organism>
<dbReference type="PANTHER" id="PTHR42792">
    <property type="entry name" value="FLAGELLIN"/>
    <property type="match status" value="1"/>
</dbReference>
<keyword evidence="7" id="KW-1185">Reference proteome</keyword>
<dbReference type="InterPro" id="IPR001492">
    <property type="entry name" value="Flagellin"/>
</dbReference>
<evidence type="ECO:0000313" key="6">
    <source>
        <dbReference type="EMBL" id="CAB1370532.1"/>
    </source>
</evidence>
<evidence type="ECO:0000313" key="7">
    <source>
        <dbReference type="Proteomes" id="UP000515733"/>
    </source>
</evidence>
<keyword evidence="4" id="KW-0975">Bacterial flagellum</keyword>
<sequence length="704" mass="73140">MRVSTGMIFDSGVNSIQQRTTSLLRTQQQISSGRRMLTPSDDPVAAARALEVTQSKEINAQYVTAQGNAKSSLGIMDGQLSSTSDLLVRIRELTVQAGNAALSPADRKSIAAELRARFDEIVALANSTDGAGQYLFSGYQGNNKPFAGNVDDGVGYIGDDGQRTLRVSGSRALPVSQSGNDVFMRIKNGNGVFVTGLPGERSTNATQLRVEGYNITNATPPDTGTLELRFWTDTGDVLGGGANAVYYDLVDGAGNSLYTGTPSTTGAGGSYTNPYTSGTPISLSSVVPLFDFGAEVVLTGTPQTGDTFTLVASAGSLSATATSLAASGARATIDAGTVSDPVKWTSEGNSGNLEVRFWVDVAGAVGGAGTEGATYYDLVDGDSGKSLFTGNASATGGGGSYTHAYTSGAAINFNSLAAAYNPPSNDFGASVKVTGIPASGDSFTVRSGSDPLGNGYFVTAPKMTSVDNMGSGIIGTGEVLDQTKWNSPNNSRQLEVRFWKDPTDISTNAPTYYDLVDTVTERSLFTDTTSTSGGLGNTYTHTFKSGDPVVFSGLAAPYDDFGITATIQGTPASGDVFSIRDSTTESVFGTLSNLIQGLEATVGATGSTGNASLHNILGFALTNLARVADNILRVRADIGTRLSEADDLGAVSDNLNLQFESTLSGLQDLDYAKSITDLARMQTELQAAQQSFIKISGLSLFNYL</sequence>
<dbReference type="GO" id="GO:0071973">
    <property type="term" value="P:bacterial-type flagellum-dependent cell motility"/>
    <property type="evidence" value="ECO:0007669"/>
    <property type="project" value="InterPro"/>
</dbReference>
<proteinExistence type="inferred from homology"/>
<dbReference type="Pfam" id="PF00669">
    <property type="entry name" value="Flagellin_N"/>
    <property type="match status" value="1"/>
</dbReference>
<protein>
    <recommendedName>
        <fullName evidence="5">Flagellin N-terminal domain-containing protein</fullName>
    </recommendedName>
</protein>
<comment type="subcellular location">
    <subcellularLocation>
        <location evidence="1">Bacterial flagellum</location>
    </subcellularLocation>
    <subcellularLocation>
        <location evidence="2">Secreted</location>
    </subcellularLocation>
</comment>
<evidence type="ECO:0000259" key="5">
    <source>
        <dbReference type="Pfam" id="PF00669"/>
    </source>
</evidence>
<evidence type="ECO:0000256" key="2">
    <source>
        <dbReference type="ARBA" id="ARBA00004613"/>
    </source>
</evidence>
<feature type="domain" description="Flagellin N-terminal" evidence="5">
    <location>
        <begin position="6"/>
        <end position="140"/>
    </location>
</feature>
<dbReference type="Gene3D" id="1.20.1330.10">
    <property type="entry name" value="f41 fragment of flagellin, N-terminal domain"/>
    <property type="match status" value="2"/>
</dbReference>
<evidence type="ECO:0000256" key="4">
    <source>
        <dbReference type="ARBA" id="ARBA00023143"/>
    </source>
</evidence>
<dbReference type="InterPro" id="IPR013384">
    <property type="entry name" value="Flagell_FlgL"/>
</dbReference>
<dbReference type="EMBL" id="LR778301">
    <property type="protein sequence ID" value="CAB1370532.1"/>
    <property type="molecule type" value="Genomic_DNA"/>
</dbReference>
<dbReference type="KEGG" id="doe:DENOEST_3378"/>
<dbReference type="AlphaFoldDB" id="A0A6S6YS42"/>
<dbReference type="GO" id="GO:0005198">
    <property type="term" value="F:structural molecule activity"/>
    <property type="evidence" value="ECO:0007669"/>
    <property type="project" value="InterPro"/>
</dbReference>
<dbReference type="NCBIfam" id="TIGR02550">
    <property type="entry name" value="flagell_flgL"/>
    <property type="match status" value="1"/>
</dbReference>
<comment type="similarity">
    <text evidence="3">Belongs to the bacterial flagellin family.</text>
</comment>
<gene>
    <name evidence="6" type="ORF">DENOEST_3378</name>
</gene>
<dbReference type="GO" id="GO:0009424">
    <property type="term" value="C:bacterial-type flagellum hook"/>
    <property type="evidence" value="ECO:0007669"/>
    <property type="project" value="InterPro"/>
</dbReference>
<name>A0A6S6YS42_9PROT</name>
<dbReference type="PANTHER" id="PTHR42792:SF1">
    <property type="entry name" value="FLAGELLAR HOOK-ASSOCIATED PROTEIN 3"/>
    <property type="match status" value="1"/>
</dbReference>
<accession>A0A6S6YS42</accession>
<reference evidence="6 7" key="1">
    <citation type="submission" date="2020-03" db="EMBL/GenBank/DDBJ databases">
        <authorList>
            <consortium name="Genoscope - CEA"/>
            <person name="William W."/>
        </authorList>
    </citation>
    <scope>NUCLEOTIDE SEQUENCE [LARGE SCALE GENOMIC DNA]</scope>
    <source>
        <strain evidence="7">DSM 16959</strain>
    </source>
</reference>
<dbReference type="InterPro" id="IPR001029">
    <property type="entry name" value="Flagellin_N"/>
</dbReference>
<dbReference type="Proteomes" id="UP000515733">
    <property type="component" value="Chromosome"/>
</dbReference>
<dbReference type="OrthoDB" id="9768249at2"/>
<evidence type="ECO:0000256" key="1">
    <source>
        <dbReference type="ARBA" id="ARBA00004365"/>
    </source>
</evidence>
<dbReference type="RefSeq" id="WP_145769284.1">
    <property type="nucleotide sequence ID" value="NZ_LR778301.1"/>
</dbReference>
<evidence type="ECO:0000256" key="3">
    <source>
        <dbReference type="ARBA" id="ARBA00005709"/>
    </source>
</evidence>